<organism evidence="3 4">
    <name type="scientific">Taibaiella soli</name>
    <dbReference type="NCBI Taxonomy" id="1649169"/>
    <lineage>
        <taxon>Bacteria</taxon>
        <taxon>Pseudomonadati</taxon>
        <taxon>Bacteroidota</taxon>
        <taxon>Chitinophagia</taxon>
        <taxon>Chitinophagales</taxon>
        <taxon>Chitinophagaceae</taxon>
        <taxon>Taibaiella</taxon>
    </lineage>
</organism>
<dbReference type="GO" id="GO:0006633">
    <property type="term" value="P:fatty acid biosynthetic process"/>
    <property type="evidence" value="ECO:0007669"/>
    <property type="project" value="TreeGrafter"/>
</dbReference>
<name>A0A2W2AAA0_9BACT</name>
<dbReference type="Proteomes" id="UP000248745">
    <property type="component" value="Unassembled WGS sequence"/>
</dbReference>
<feature type="domain" description="Beta-ketoacyl synthase-like N-terminal" evidence="2">
    <location>
        <begin position="44"/>
        <end position="214"/>
    </location>
</feature>
<dbReference type="OrthoDB" id="1404523at2"/>
<dbReference type="Gene3D" id="3.40.47.10">
    <property type="match status" value="1"/>
</dbReference>
<dbReference type="GO" id="GO:0004315">
    <property type="term" value="F:3-oxoacyl-[acyl-carrier-protein] synthase activity"/>
    <property type="evidence" value="ECO:0007669"/>
    <property type="project" value="TreeGrafter"/>
</dbReference>
<dbReference type="AlphaFoldDB" id="A0A2W2AAA0"/>
<accession>A0A2W2AAA0</accession>
<dbReference type="PANTHER" id="PTHR11712">
    <property type="entry name" value="POLYKETIDE SYNTHASE-RELATED"/>
    <property type="match status" value="1"/>
</dbReference>
<dbReference type="SUPFAM" id="SSF53901">
    <property type="entry name" value="Thiolase-like"/>
    <property type="match status" value="1"/>
</dbReference>
<protein>
    <recommendedName>
        <fullName evidence="2">Beta-ketoacyl synthase-like N-terminal domain-containing protein</fullName>
    </recommendedName>
</protein>
<evidence type="ECO:0000256" key="1">
    <source>
        <dbReference type="ARBA" id="ARBA00022679"/>
    </source>
</evidence>
<evidence type="ECO:0000313" key="4">
    <source>
        <dbReference type="Proteomes" id="UP000248745"/>
    </source>
</evidence>
<proteinExistence type="predicted"/>
<dbReference type="InterPro" id="IPR000794">
    <property type="entry name" value="Beta-ketoacyl_synthase"/>
</dbReference>
<dbReference type="InterPro" id="IPR016039">
    <property type="entry name" value="Thiolase-like"/>
</dbReference>
<evidence type="ECO:0000259" key="2">
    <source>
        <dbReference type="Pfam" id="PF00109"/>
    </source>
</evidence>
<reference evidence="3 4" key="1">
    <citation type="submission" date="2018-06" db="EMBL/GenBank/DDBJ databases">
        <title>Mucibacter soli gen. nov., sp. nov., a new member of the family Chitinophagaceae producing mucin.</title>
        <authorList>
            <person name="Kim M.-K."/>
            <person name="Park S."/>
            <person name="Kim T.-S."/>
            <person name="Joung Y."/>
            <person name="Han J.-H."/>
            <person name="Kim S.B."/>
        </authorList>
    </citation>
    <scope>NUCLEOTIDE SEQUENCE [LARGE SCALE GENOMIC DNA]</scope>
    <source>
        <strain evidence="3 4">R1-15</strain>
    </source>
</reference>
<dbReference type="GO" id="GO:0005829">
    <property type="term" value="C:cytosol"/>
    <property type="evidence" value="ECO:0007669"/>
    <property type="project" value="TreeGrafter"/>
</dbReference>
<dbReference type="PANTHER" id="PTHR11712:SF321">
    <property type="entry name" value="3-OXOACYL-[ACYL-CARRIER-PROTEIN] SYNTHASE 2"/>
    <property type="match status" value="1"/>
</dbReference>
<dbReference type="InterPro" id="IPR014030">
    <property type="entry name" value="Ketoacyl_synth_N"/>
</dbReference>
<sequence>MLNMDLYIHSAGWISAAGTQKEDGFLPEAFSYEGNRLNAQEPDYTGMIPPMQLRRMSKVVRMGIAATRLALKNAGIEQPDAISVGTAMGCLQDTETFLNKLVTQNEQMLTPTAFIQSTHNTVAGQIALLLGCHGHNLTYVHRGHSFEHALINTQLYLQQHPDQVVLAGGLDELINTSETLMQRAGVYTTESVKPEYLLQQSLNGTVAGEGAAFMTVSLKPSANALKVEQLHLFKAKNIEQALEQFAALGFENVNADLVVFGKSGDEHTGLYNELQQQYFSKQPIAAYKHQTGEFGTSSALGLAFITEMVQKNIVPDQLLIAGEKPSSIKKVIFINHYLNHYSCWVLG</sequence>
<gene>
    <name evidence="3" type="ORF">DN068_14870</name>
</gene>
<dbReference type="Pfam" id="PF00109">
    <property type="entry name" value="ketoacyl-synt"/>
    <property type="match status" value="1"/>
</dbReference>
<evidence type="ECO:0000313" key="3">
    <source>
        <dbReference type="EMBL" id="PZF72211.1"/>
    </source>
</evidence>
<keyword evidence="4" id="KW-1185">Reference proteome</keyword>
<keyword evidence="1" id="KW-0808">Transferase</keyword>
<dbReference type="EMBL" id="QKTW01000019">
    <property type="protein sequence ID" value="PZF72211.1"/>
    <property type="molecule type" value="Genomic_DNA"/>
</dbReference>
<comment type="caution">
    <text evidence="3">The sequence shown here is derived from an EMBL/GenBank/DDBJ whole genome shotgun (WGS) entry which is preliminary data.</text>
</comment>